<dbReference type="GO" id="GO:0042262">
    <property type="term" value="P:DNA protection"/>
    <property type="evidence" value="ECO:0007669"/>
    <property type="project" value="InterPro"/>
</dbReference>
<dbReference type="EMBL" id="JABAEW010000115">
    <property type="protein sequence ID" value="NMD89382.1"/>
    <property type="molecule type" value="Genomic_DNA"/>
</dbReference>
<sequence>MATINDNRKYKAMSEADGDKLFGEYAKTILDITAIAAQADADKARIEAEKNRKTEVLQAAADRFKQELERYITANPERFQSPRKRKHELGTYGYHSVRASVSIIDDLVIDFALAHNRPELIVTTHKVVKDAVKDAVSAGEKLPGVTRMPAGERINLTVKKEAIEAVERRITGN</sequence>
<protein>
    <recommendedName>
        <fullName evidence="3">Gam-like protein</fullName>
    </recommendedName>
</protein>
<name>A0A848B8N3_9BACT</name>
<proteinExistence type="predicted"/>
<organism evidence="1 2">
    <name type="scientific">Victivallis vadensis</name>
    <dbReference type="NCBI Taxonomy" id="172901"/>
    <lineage>
        <taxon>Bacteria</taxon>
        <taxon>Pseudomonadati</taxon>
        <taxon>Lentisphaerota</taxon>
        <taxon>Lentisphaeria</taxon>
        <taxon>Victivallales</taxon>
        <taxon>Victivallaceae</taxon>
        <taxon>Victivallis</taxon>
    </lineage>
</organism>
<dbReference type="AlphaFoldDB" id="A0A848B8N3"/>
<comment type="caution">
    <text evidence="1">The sequence shown here is derived from an EMBL/GenBank/DDBJ whole genome shotgun (WGS) entry which is preliminary data.</text>
</comment>
<evidence type="ECO:0008006" key="3">
    <source>
        <dbReference type="Google" id="ProtNLM"/>
    </source>
</evidence>
<reference evidence="1 2" key="1">
    <citation type="submission" date="2020-04" db="EMBL/GenBank/DDBJ databases">
        <authorList>
            <person name="Hitch T.C.A."/>
            <person name="Wylensek D."/>
            <person name="Clavel T."/>
        </authorList>
    </citation>
    <scope>NUCLEOTIDE SEQUENCE [LARGE SCALE GENOMIC DNA]</scope>
    <source>
        <strain evidence="1 2">COR2-253-APC-1A</strain>
    </source>
</reference>
<dbReference type="Proteomes" id="UP000576225">
    <property type="component" value="Unassembled WGS sequence"/>
</dbReference>
<dbReference type="GO" id="GO:0003690">
    <property type="term" value="F:double-stranded DNA binding"/>
    <property type="evidence" value="ECO:0007669"/>
    <property type="project" value="InterPro"/>
</dbReference>
<dbReference type="InterPro" id="IPR009951">
    <property type="entry name" value="Host-nuc_inhib_Gam"/>
</dbReference>
<accession>A0A848B8N3</accession>
<evidence type="ECO:0000313" key="2">
    <source>
        <dbReference type="Proteomes" id="UP000576225"/>
    </source>
</evidence>
<dbReference type="SUPFAM" id="SSF161266">
    <property type="entry name" value="Gam-like"/>
    <property type="match status" value="1"/>
</dbReference>
<dbReference type="Pfam" id="PF07352">
    <property type="entry name" value="Phage_Mu_Gam"/>
    <property type="match status" value="1"/>
</dbReference>
<gene>
    <name evidence="1" type="ORF">HF882_22615</name>
</gene>
<evidence type="ECO:0000313" key="1">
    <source>
        <dbReference type="EMBL" id="NMD89382.1"/>
    </source>
</evidence>
<dbReference type="RefSeq" id="WP_168964281.1">
    <property type="nucleotide sequence ID" value="NZ_JABAEW010000115.1"/>
</dbReference>